<evidence type="ECO:0000313" key="8">
    <source>
        <dbReference type="Proteomes" id="UP000243887"/>
    </source>
</evidence>
<dbReference type="RefSeq" id="WP_090681238.1">
    <property type="nucleotide sequence ID" value="NZ_FORU01000019.1"/>
</dbReference>
<dbReference type="Pfam" id="PF04241">
    <property type="entry name" value="DUF423"/>
    <property type="match status" value="1"/>
</dbReference>
<organism evidence="7 8">
    <name type="scientific">Myroides guanonis</name>
    <dbReference type="NCBI Taxonomy" id="1150112"/>
    <lineage>
        <taxon>Bacteria</taxon>
        <taxon>Pseudomonadati</taxon>
        <taxon>Bacteroidota</taxon>
        <taxon>Flavobacteriia</taxon>
        <taxon>Flavobacteriales</taxon>
        <taxon>Flavobacteriaceae</taxon>
        <taxon>Myroides</taxon>
    </lineage>
</organism>
<protein>
    <submittedName>
        <fullName evidence="7">Uncharacterized membrane protein YgdD, TMEM256/DUF423 family</fullName>
    </submittedName>
</protein>
<keyword evidence="8" id="KW-1185">Reference proteome</keyword>
<sequence length="131" mass="14079">MGRKIIFLGCILGAVGVILGALGAHALKEVLTESQLVSFEVGVRYQIYHAILLLFVGGTTYLSDSVKKTVSILVFLGVLFFSGSIYLLSTNELTSINFKILGPITPVGGILLISAWLLVAFKALKSEKSIY</sequence>
<comment type="similarity">
    <text evidence="2">Belongs to the UPF0382 family.</text>
</comment>
<accession>A0A1I3URJ8</accession>
<dbReference type="EMBL" id="FORU01000019">
    <property type="protein sequence ID" value="SFJ85592.1"/>
    <property type="molecule type" value="Genomic_DNA"/>
</dbReference>
<keyword evidence="4 6" id="KW-1133">Transmembrane helix</keyword>
<evidence type="ECO:0000256" key="6">
    <source>
        <dbReference type="SAM" id="Phobius"/>
    </source>
</evidence>
<proteinExistence type="inferred from homology"/>
<evidence type="ECO:0000256" key="5">
    <source>
        <dbReference type="ARBA" id="ARBA00023136"/>
    </source>
</evidence>
<keyword evidence="5 6" id="KW-0472">Membrane</keyword>
<dbReference type="Proteomes" id="UP000243887">
    <property type="component" value="Unassembled WGS sequence"/>
</dbReference>
<dbReference type="OrthoDB" id="9802121at2"/>
<dbReference type="PANTHER" id="PTHR43461">
    <property type="entry name" value="TRANSMEMBRANE PROTEIN 256"/>
    <property type="match status" value="1"/>
</dbReference>
<dbReference type="InterPro" id="IPR006696">
    <property type="entry name" value="DUF423"/>
</dbReference>
<feature type="transmembrane region" description="Helical" evidence="6">
    <location>
        <begin position="47"/>
        <end position="63"/>
    </location>
</feature>
<reference evidence="8" key="1">
    <citation type="submission" date="2016-10" db="EMBL/GenBank/DDBJ databases">
        <authorList>
            <person name="Varghese N."/>
            <person name="Submissions S."/>
        </authorList>
    </citation>
    <scope>NUCLEOTIDE SEQUENCE [LARGE SCALE GENOMIC DNA]</scope>
    <source>
        <strain evidence="8">DSM 26542</strain>
    </source>
</reference>
<evidence type="ECO:0000256" key="2">
    <source>
        <dbReference type="ARBA" id="ARBA00009694"/>
    </source>
</evidence>
<dbReference type="STRING" id="1150112.SAMN04487893_11930"/>
<dbReference type="PANTHER" id="PTHR43461:SF1">
    <property type="entry name" value="TRANSMEMBRANE PROTEIN 256"/>
    <property type="match status" value="1"/>
</dbReference>
<feature type="transmembrane region" description="Helical" evidence="6">
    <location>
        <begin position="5"/>
        <end position="27"/>
    </location>
</feature>
<evidence type="ECO:0000256" key="3">
    <source>
        <dbReference type="ARBA" id="ARBA00022692"/>
    </source>
</evidence>
<feature type="transmembrane region" description="Helical" evidence="6">
    <location>
        <begin position="70"/>
        <end position="88"/>
    </location>
</feature>
<evidence type="ECO:0000256" key="4">
    <source>
        <dbReference type="ARBA" id="ARBA00022989"/>
    </source>
</evidence>
<keyword evidence="3 6" id="KW-0812">Transmembrane</keyword>
<evidence type="ECO:0000313" key="7">
    <source>
        <dbReference type="EMBL" id="SFJ85592.1"/>
    </source>
</evidence>
<comment type="subcellular location">
    <subcellularLocation>
        <location evidence="1">Membrane</location>
        <topology evidence="1">Multi-pass membrane protein</topology>
    </subcellularLocation>
</comment>
<name>A0A1I3URJ8_9FLAO</name>
<evidence type="ECO:0000256" key="1">
    <source>
        <dbReference type="ARBA" id="ARBA00004141"/>
    </source>
</evidence>
<dbReference type="GO" id="GO:0005886">
    <property type="term" value="C:plasma membrane"/>
    <property type="evidence" value="ECO:0007669"/>
    <property type="project" value="TreeGrafter"/>
</dbReference>
<dbReference type="AlphaFoldDB" id="A0A1I3URJ8"/>
<feature type="transmembrane region" description="Helical" evidence="6">
    <location>
        <begin position="100"/>
        <end position="121"/>
    </location>
</feature>
<gene>
    <name evidence="7" type="ORF">SAMN04487893_11930</name>
</gene>